<evidence type="ECO:0000313" key="3">
    <source>
        <dbReference type="Proteomes" id="UP000007652"/>
    </source>
</evidence>
<organism evidence="2 3">
    <name type="scientific">Caloramator australicus RC3</name>
    <dbReference type="NCBI Taxonomy" id="857293"/>
    <lineage>
        <taxon>Bacteria</taxon>
        <taxon>Bacillati</taxon>
        <taxon>Bacillota</taxon>
        <taxon>Clostridia</taxon>
        <taxon>Eubacteriales</taxon>
        <taxon>Clostridiaceae</taxon>
        <taxon>Caloramator</taxon>
    </lineage>
</organism>
<feature type="transmembrane region" description="Helical" evidence="1">
    <location>
        <begin position="41"/>
        <end position="64"/>
    </location>
</feature>
<comment type="caution">
    <text evidence="2">The sequence shown here is derived from an EMBL/GenBank/DDBJ whole genome shotgun (WGS) entry which is preliminary data.</text>
</comment>
<sequence length="151" mass="18056">MVLDINTQFVYFFSNVLCGIFVGLLFDIYRVIRGFKTPNKILTAISDILFWIFASLLTFTFMLITNNANLRYYTFLGLFLGLYFYFLFISRVFIGSLRYIVYFIIKTVRLFFRFIITPFVLLRRLIFNISFLIRRTGRLILGKKIIKKQEI</sequence>
<keyword evidence="3" id="KW-1185">Reference proteome</keyword>
<dbReference type="Pfam" id="PF09578">
    <property type="entry name" value="Spore_YabQ"/>
    <property type="match status" value="1"/>
</dbReference>
<dbReference type="OrthoDB" id="1685240at2"/>
<gene>
    <name evidence="2" type="ORF">CAAU_2243</name>
</gene>
<keyword evidence="1" id="KW-0472">Membrane</keyword>
<feature type="transmembrane region" description="Helical" evidence="1">
    <location>
        <begin position="110"/>
        <end position="133"/>
    </location>
</feature>
<dbReference type="STRING" id="857293.CAAU_2243"/>
<reference evidence="2 3" key="1">
    <citation type="journal article" date="2011" name="J. Bacteriol.">
        <title>Draft genome sequence of Caloramator australicus strain RC3T, a thermoanaerobe from the Great Artesian Basin of Australia.</title>
        <authorList>
            <person name="Ogg C.D."/>
            <person name="Patel B.K.C."/>
        </authorList>
    </citation>
    <scope>NUCLEOTIDE SEQUENCE [LARGE SCALE GENOMIC DNA]</scope>
    <source>
        <strain evidence="2 3">RC3</strain>
    </source>
</reference>
<protein>
    <submittedName>
        <fullName evidence="2">Uncharacterized protein, YABQ B.subtilis</fullName>
    </submittedName>
</protein>
<proteinExistence type="predicted"/>
<feature type="transmembrane region" description="Helical" evidence="1">
    <location>
        <begin position="12"/>
        <end position="29"/>
    </location>
</feature>
<dbReference type="AlphaFoldDB" id="I7J668"/>
<keyword evidence="1" id="KW-1133">Transmembrane helix</keyword>
<name>I7J668_9CLOT</name>
<evidence type="ECO:0000256" key="1">
    <source>
        <dbReference type="SAM" id="Phobius"/>
    </source>
</evidence>
<keyword evidence="1" id="KW-0812">Transmembrane</keyword>
<dbReference type="EMBL" id="CAKP01000114">
    <property type="protein sequence ID" value="CCJ34327.1"/>
    <property type="molecule type" value="Genomic_DNA"/>
</dbReference>
<dbReference type="RefSeq" id="WP_008909583.1">
    <property type="nucleotide sequence ID" value="NZ_CAKP01000114.1"/>
</dbReference>
<feature type="transmembrane region" description="Helical" evidence="1">
    <location>
        <begin position="70"/>
        <end position="89"/>
    </location>
</feature>
<dbReference type="Proteomes" id="UP000007652">
    <property type="component" value="Unassembled WGS sequence"/>
</dbReference>
<dbReference type="InterPro" id="IPR019074">
    <property type="entry name" value="YabQ"/>
</dbReference>
<dbReference type="NCBIfam" id="TIGR02893">
    <property type="entry name" value="spore_yabQ"/>
    <property type="match status" value="1"/>
</dbReference>
<dbReference type="eggNOG" id="ENOG50339JQ">
    <property type="taxonomic scope" value="Bacteria"/>
</dbReference>
<accession>I7J668</accession>
<evidence type="ECO:0000313" key="2">
    <source>
        <dbReference type="EMBL" id="CCJ34327.1"/>
    </source>
</evidence>